<evidence type="ECO:0000313" key="1">
    <source>
        <dbReference type="EMBL" id="RUO72532.1"/>
    </source>
</evidence>
<dbReference type="InterPro" id="IPR015867">
    <property type="entry name" value="N-reg_PII/ATP_PRibTrfase_C"/>
</dbReference>
<dbReference type="Gene3D" id="3.30.70.120">
    <property type="match status" value="1"/>
</dbReference>
<dbReference type="InterPro" id="IPR021634">
    <property type="entry name" value="DUF3240"/>
</dbReference>
<comment type="caution">
    <text evidence="1">The sequence shown here is derived from an EMBL/GenBank/DDBJ whole genome shotgun (WGS) entry which is preliminary data.</text>
</comment>
<reference evidence="2" key="1">
    <citation type="journal article" date="2018" name="Front. Microbiol.">
        <title>Genome-Based Analysis Reveals the Taxonomy and Diversity of the Family Idiomarinaceae.</title>
        <authorList>
            <person name="Liu Y."/>
            <person name="Lai Q."/>
            <person name="Shao Z."/>
        </authorList>
    </citation>
    <scope>NUCLEOTIDE SEQUENCE [LARGE SCALE GENOMIC DNA]</scope>
    <source>
        <strain evidence="2">c121</strain>
    </source>
</reference>
<sequence length="100" mass="11078">MATKLMKLYFSQAQKADVVDCLLQVDSISGFSIYAIEGYSRSHERYDLAEQISGARRMLTAEIICTDAAVPALQKALAQLHFSDPLRYTLVAIEANGHLN</sequence>
<dbReference type="RefSeq" id="WP_026860284.1">
    <property type="nucleotide sequence ID" value="NZ_PIQE01000002.1"/>
</dbReference>
<keyword evidence="2" id="KW-1185">Reference proteome</keyword>
<protein>
    <submittedName>
        <fullName evidence="1">DUF3240 domain-containing protein</fullName>
    </submittedName>
</protein>
<proteinExistence type="predicted"/>
<gene>
    <name evidence="1" type="ORF">CWI80_08250</name>
</gene>
<accession>A0A432Z3Q6</accession>
<dbReference type="STRING" id="1122124.GCA_000423165_01498"/>
<dbReference type="EMBL" id="PIQE01000002">
    <property type="protein sequence ID" value="RUO72532.1"/>
    <property type="molecule type" value="Genomic_DNA"/>
</dbReference>
<organism evidence="1 2">
    <name type="scientific">Pseudidiomarina sediminum</name>
    <dbReference type="NCBI Taxonomy" id="431675"/>
    <lineage>
        <taxon>Bacteria</taxon>
        <taxon>Pseudomonadati</taxon>
        <taxon>Pseudomonadota</taxon>
        <taxon>Gammaproteobacteria</taxon>
        <taxon>Alteromonadales</taxon>
        <taxon>Idiomarinaceae</taxon>
        <taxon>Pseudidiomarina</taxon>
    </lineage>
</organism>
<dbReference type="Proteomes" id="UP000287022">
    <property type="component" value="Unassembled WGS sequence"/>
</dbReference>
<name>A0A432Z3Q6_9GAMM</name>
<dbReference type="AlphaFoldDB" id="A0A432Z3Q6"/>
<dbReference type="Pfam" id="PF11582">
    <property type="entry name" value="DUF3240"/>
    <property type="match status" value="1"/>
</dbReference>
<evidence type="ECO:0000313" key="2">
    <source>
        <dbReference type="Proteomes" id="UP000287022"/>
    </source>
</evidence>